<gene>
    <name evidence="6" type="ORF">ACOF00016_LOCUS7864</name>
</gene>
<dbReference type="Gene3D" id="1.10.510.10">
    <property type="entry name" value="Transferase(Phosphotransferase) domain 1"/>
    <property type="match status" value="2"/>
</dbReference>
<evidence type="ECO:0000256" key="1">
    <source>
        <dbReference type="ARBA" id="ARBA00022741"/>
    </source>
</evidence>
<sequence length="512" mass="57658">MDMLGIDSAEDRQDWPAEAEEKYERLEVLGKGSFGMVWMARRVKPAVDNEDEEFVAIKNIHIKDNKGSVYAEREIGILRELRHPNIIRLIRAYDLFNSTRLVVMQLARGPNLHQLVVKRGALGLPLCRLVARQLIAAVGYMHGRAVIHRDIKPSNCILARTDIPPREDYDWYFDDAIWKNGREAEIMVQQNKWKLMLVDFGFSRALEQTEIEMPPSGTKRLRNSIVFERESAIAQGGRGSAMANSIAAAAAAVQAEEENGELGEEDLDKIVRMAAKSMKGTSFEPINELEDEIMGSKTETRKRNSGVSMPLPIKEDRTSDRRTSRAKVLSMSALGTKAYAAPEIRKKLRQKTDEDLEKANAAMTECVADYGMIVDAYSVGWTLRVSMTGVPPNFTLSEYMKERDSVVLEGEEEELAETCCCMKGDFRPFVKVREPSMLPYEATLLVANMTEKKPELRMTVREAQLHPYITGNESEERYSLPQGDIPSGHGDPVIPLKCAPALSKLTVEYHMQ</sequence>
<dbReference type="PROSITE" id="PS50011">
    <property type="entry name" value="PROTEIN_KINASE_DOM"/>
    <property type="match status" value="1"/>
</dbReference>
<dbReference type="AlphaFoldDB" id="A0A7S3L5J3"/>
<dbReference type="Gene3D" id="3.30.200.20">
    <property type="entry name" value="Phosphorylase Kinase, domain 1"/>
    <property type="match status" value="1"/>
</dbReference>
<dbReference type="EMBL" id="HBIM01009288">
    <property type="protein sequence ID" value="CAE0410366.1"/>
    <property type="molecule type" value="Transcribed_RNA"/>
</dbReference>
<dbReference type="GO" id="GO:0044773">
    <property type="term" value="P:mitotic DNA damage checkpoint signaling"/>
    <property type="evidence" value="ECO:0007669"/>
    <property type="project" value="TreeGrafter"/>
</dbReference>
<feature type="region of interest" description="Disordered" evidence="4">
    <location>
        <begin position="298"/>
        <end position="326"/>
    </location>
</feature>
<dbReference type="InterPro" id="IPR000719">
    <property type="entry name" value="Prot_kinase_dom"/>
</dbReference>
<dbReference type="PROSITE" id="PS00107">
    <property type="entry name" value="PROTEIN_KINASE_ATP"/>
    <property type="match status" value="1"/>
</dbReference>
<dbReference type="Pfam" id="PF00069">
    <property type="entry name" value="Pkinase"/>
    <property type="match status" value="1"/>
</dbReference>
<dbReference type="InterPro" id="IPR008271">
    <property type="entry name" value="Ser/Thr_kinase_AS"/>
</dbReference>
<dbReference type="GO" id="GO:0005524">
    <property type="term" value="F:ATP binding"/>
    <property type="evidence" value="ECO:0007669"/>
    <property type="project" value="UniProtKB-UniRule"/>
</dbReference>
<reference evidence="6" key="1">
    <citation type="submission" date="2021-01" db="EMBL/GenBank/DDBJ databases">
        <authorList>
            <person name="Corre E."/>
            <person name="Pelletier E."/>
            <person name="Niang G."/>
            <person name="Scheremetjew M."/>
            <person name="Finn R."/>
            <person name="Kale V."/>
            <person name="Holt S."/>
            <person name="Cochrane G."/>
            <person name="Meng A."/>
            <person name="Brown T."/>
            <person name="Cohen L."/>
        </authorList>
    </citation>
    <scope>NUCLEOTIDE SEQUENCE</scope>
    <source>
        <strain evidence="6">CCMP127</strain>
    </source>
</reference>
<dbReference type="GO" id="GO:0005634">
    <property type="term" value="C:nucleus"/>
    <property type="evidence" value="ECO:0007669"/>
    <property type="project" value="TreeGrafter"/>
</dbReference>
<dbReference type="GO" id="GO:0004674">
    <property type="term" value="F:protein serine/threonine kinase activity"/>
    <property type="evidence" value="ECO:0007669"/>
    <property type="project" value="TreeGrafter"/>
</dbReference>
<keyword evidence="1 3" id="KW-0547">Nucleotide-binding</keyword>
<dbReference type="InterPro" id="IPR011009">
    <property type="entry name" value="Kinase-like_dom_sf"/>
</dbReference>
<evidence type="ECO:0000256" key="3">
    <source>
        <dbReference type="PROSITE-ProRule" id="PRU10141"/>
    </source>
</evidence>
<evidence type="ECO:0000256" key="4">
    <source>
        <dbReference type="SAM" id="MobiDB-lite"/>
    </source>
</evidence>
<dbReference type="CDD" id="cd00180">
    <property type="entry name" value="PKc"/>
    <property type="match status" value="1"/>
</dbReference>
<feature type="domain" description="Protein kinase" evidence="5">
    <location>
        <begin position="23"/>
        <end position="469"/>
    </location>
</feature>
<protein>
    <recommendedName>
        <fullName evidence="5">Protein kinase domain-containing protein</fullName>
    </recommendedName>
</protein>
<dbReference type="SMART" id="SM00220">
    <property type="entry name" value="S_TKc"/>
    <property type="match status" value="1"/>
</dbReference>
<evidence type="ECO:0000259" key="5">
    <source>
        <dbReference type="PROSITE" id="PS50011"/>
    </source>
</evidence>
<accession>A0A7S3L5J3</accession>
<organism evidence="6">
    <name type="scientific">Amphora coffeiformis</name>
    <dbReference type="NCBI Taxonomy" id="265554"/>
    <lineage>
        <taxon>Eukaryota</taxon>
        <taxon>Sar</taxon>
        <taxon>Stramenopiles</taxon>
        <taxon>Ochrophyta</taxon>
        <taxon>Bacillariophyta</taxon>
        <taxon>Bacillariophyceae</taxon>
        <taxon>Bacillariophycidae</taxon>
        <taxon>Thalassiophysales</taxon>
        <taxon>Catenulaceae</taxon>
        <taxon>Amphora</taxon>
    </lineage>
</organism>
<evidence type="ECO:0000313" key="6">
    <source>
        <dbReference type="EMBL" id="CAE0410366.1"/>
    </source>
</evidence>
<keyword evidence="2 3" id="KW-0067">ATP-binding</keyword>
<dbReference type="InterPro" id="IPR017441">
    <property type="entry name" value="Protein_kinase_ATP_BS"/>
</dbReference>
<proteinExistence type="predicted"/>
<feature type="compositionally biased region" description="Basic and acidic residues" evidence="4">
    <location>
        <begin position="313"/>
        <end position="323"/>
    </location>
</feature>
<evidence type="ECO:0000256" key="2">
    <source>
        <dbReference type="ARBA" id="ARBA00022840"/>
    </source>
</evidence>
<dbReference type="SUPFAM" id="SSF56112">
    <property type="entry name" value="Protein kinase-like (PK-like)"/>
    <property type="match status" value="1"/>
</dbReference>
<name>A0A7S3L5J3_9STRA</name>
<dbReference type="PANTHER" id="PTHR44167:SF30">
    <property type="entry name" value="PHOSPHORYLASE KINASE"/>
    <property type="match status" value="1"/>
</dbReference>
<feature type="binding site" evidence="3">
    <location>
        <position position="58"/>
    </location>
    <ligand>
        <name>ATP</name>
        <dbReference type="ChEBI" id="CHEBI:30616"/>
    </ligand>
</feature>
<dbReference type="PANTHER" id="PTHR44167">
    <property type="entry name" value="OVARIAN-SPECIFIC SERINE/THREONINE-PROTEIN KINASE LOK-RELATED"/>
    <property type="match status" value="1"/>
</dbReference>
<dbReference type="PROSITE" id="PS00108">
    <property type="entry name" value="PROTEIN_KINASE_ST"/>
    <property type="match status" value="1"/>
</dbReference>